<evidence type="ECO:0000259" key="1">
    <source>
        <dbReference type="Pfam" id="PF08378"/>
    </source>
</evidence>
<name>A0A919WDS5_9BACI</name>
<gene>
    <name evidence="2" type="primary">ytlQ</name>
    <name evidence="2" type="ORF">J27TS8_00680</name>
</gene>
<dbReference type="RefSeq" id="WP_212933092.1">
    <property type="nucleotide sequence ID" value="NZ_BORC01000001.1"/>
</dbReference>
<evidence type="ECO:0000313" key="3">
    <source>
        <dbReference type="Proteomes" id="UP000682111"/>
    </source>
</evidence>
<dbReference type="Proteomes" id="UP000682111">
    <property type="component" value="Unassembled WGS sequence"/>
</dbReference>
<organism evidence="2 3">
    <name type="scientific">Robertmurraya siralis</name>
    <dbReference type="NCBI Taxonomy" id="77777"/>
    <lineage>
        <taxon>Bacteria</taxon>
        <taxon>Bacillati</taxon>
        <taxon>Bacillota</taxon>
        <taxon>Bacilli</taxon>
        <taxon>Bacillales</taxon>
        <taxon>Bacillaceae</taxon>
        <taxon>Robertmurraya</taxon>
    </lineage>
</organism>
<protein>
    <recommendedName>
        <fullName evidence="1">NERD domain-containing protein</fullName>
    </recommendedName>
</protein>
<evidence type="ECO:0000313" key="2">
    <source>
        <dbReference type="EMBL" id="GIN60075.1"/>
    </source>
</evidence>
<dbReference type="InterPro" id="IPR011528">
    <property type="entry name" value="NERD"/>
</dbReference>
<proteinExistence type="predicted"/>
<reference evidence="2" key="1">
    <citation type="submission" date="2021-03" db="EMBL/GenBank/DDBJ databases">
        <title>Antimicrobial resistance genes in bacteria isolated from Japanese honey, and their potential for conferring macrolide and lincosamide resistance in the American foulbrood pathogen Paenibacillus larvae.</title>
        <authorList>
            <person name="Okamoto M."/>
            <person name="Kumagai M."/>
            <person name="Kanamori H."/>
            <person name="Takamatsu D."/>
        </authorList>
    </citation>
    <scope>NUCLEOTIDE SEQUENCE</scope>
    <source>
        <strain evidence="2">J27TS8</strain>
    </source>
</reference>
<sequence length="319" mass="38290">MGQLIKLQDYVSRYEQDIFLYPSRFVRLKTQQWDKLKNAWENGEIPLEREEEPLVPEWYEEEKEPFFNRIKGFLKREKEVEKEVLEEQETPVSSFSFTPTLAIQPGTLEDLKRSFLEQLFTFQLKWASTTLAEQSFVSKSYYHNERLKYFLQRFPDTVLVLFHPIFLLKTAPVEVEIILITPTDVWCITFLEEEERAVFVGSNDHFWIKRNQEQEQKVLNPLLALNRTEKVTKNILSRYGIELPIHKMVLTRNGYIDYPSAPYDTKFIERRNYEKWFQTMRTQRSPLKHIQLKAAQALLNYCQTTSVRRPEWEIESEQE</sequence>
<comment type="caution">
    <text evidence="2">The sequence shown here is derived from an EMBL/GenBank/DDBJ whole genome shotgun (WGS) entry which is preliminary data.</text>
</comment>
<accession>A0A919WDS5</accession>
<dbReference type="AlphaFoldDB" id="A0A919WDS5"/>
<dbReference type="EMBL" id="BORC01000001">
    <property type="protein sequence ID" value="GIN60075.1"/>
    <property type="molecule type" value="Genomic_DNA"/>
</dbReference>
<dbReference type="Pfam" id="PF08378">
    <property type="entry name" value="NERD"/>
    <property type="match status" value="1"/>
</dbReference>
<keyword evidence="3" id="KW-1185">Reference proteome</keyword>
<feature type="domain" description="NERD" evidence="1">
    <location>
        <begin position="143"/>
        <end position="250"/>
    </location>
</feature>